<dbReference type="AlphaFoldDB" id="A0A5C6FM35"/>
<comment type="catalytic activity">
    <reaction evidence="5">
        <text>glycyl-tRNA(Gly) + acetyl-CoA = N-acetylglycyl-tRNA(Gly) + CoA + H(+)</text>
        <dbReference type="Rhea" id="RHEA:81867"/>
        <dbReference type="Rhea" id="RHEA-COMP:9683"/>
        <dbReference type="Rhea" id="RHEA-COMP:19766"/>
        <dbReference type="ChEBI" id="CHEBI:15378"/>
        <dbReference type="ChEBI" id="CHEBI:57287"/>
        <dbReference type="ChEBI" id="CHEBI:57288"/>
        <dbReference type="ChEBI" id="CHEBI:78522"/>
        <dbReference type="ChEBI" id="CHEBI:232036"/>
    </reaction>
</comment>
<dbReference type="InterPro" id="IPR000182">
    <property type="entry name" value="GNAT_dom"/>
</dbReference>
<gene>
    <name evidence="7" type="ORF">V7x_39210</name>
</gene>
<evidence type="ECO:0000313" key="7">
    <source>
        <dbReference type="EMBL" id="TWU62192.1"/>
    </source>
</evidence>
<feature type="domain" description="N-acetyltransferase" evidence="6">
    <location>
        <begin position="12"/>
        <end position="167"/>
    </location>
</feature>
<dbReference type="InterPro" id="IPR016181">
    <property type="entry name" value="Acyl_CoA_acyltransferase"/>
</dbReference>
<dbReference type="RefSeq" id="WP_146414908.1">
    <property type="nucleotide sequence ID" value="NZ_SJPZ01000002.1"/>
</dbReference>
<dbReference type="CDD" id="cd04301">
    <property type="entry name" value="NAT_SF"/>
    <property type="match status" value="1"/>
</dbReference>
<keyword evidence="1" id="KW-0678">Repressor</keyword>
<dbReference type="Proteomes" id="UP000316476">
    <property type="component" value="Unassembled WGS sequence"/>
</dbReference>
<dbReference type="GO" id="GO:0016747">
    <property type="term" value="F:acyltransferase activity, transferring groups other than amino-acyl groups"/>
    <property type="evidence" value="ECO:0007669"/>
    <property type="project" value="InterPro"/>
</dbReference>
<dbReference type="EMBL" id="SJPZ01000002">
    <property type="protein sequence ID" value="TWU62192.1"/>
    <property type="molecule type" value="Genomic_DNA"/>
</dbReference>
<evidence type="ECO:0000256" key="3">
    <source>
        <dbReference type="ARBA" id="ARBA00022679"/>
    </source>
</evidence>
<evidence type="ECO:0000256" key="2">
    <source>
        <dbReference type="ARBA" id="ARBA00022649"/>
    </source>
</evidence>
<proteinExistence type="predicted"/>
<dbReference type="OrthoDB" id="9799147at2"/>
<keyword evidence="3 7" id="KW-0808">Transferase</keyword>
<evidence type="ECO:0000259" key="6">
    <source>
        <dbReference type="PROSITE" id="PS51186"/>
    </source>
</evidence>
<dbReference type="PROSITE" id="PS51186">
    <property type="entry name" value="GNAT"/>
    <property type="match status" value="1"/>
</dbReference>
<organism evidence="7 8">
    <name type="scientific">Crateriforma conspicua</name>
    <dbReference type="NCBI Taxonomy" id="2527996"/>
    <lineage>
        <taxon>Bacteria</taxon>
        <taxon>Pseudomonadati</taxon>
        <taxon>Planctomycetota</taxon>
        <taxon>Planctomycetia</taxon>
        <taxon>Planctomycetales</taxon>
        <taxon>Planctomycetaceae</taxon>
        <taxon>Crateriforma</taxon>
    </lineage>
</organism>
<sequence length="173" mass="19392">MSGVRYPDGWRIELLTKSHNRRAFQSGHEQVDGWLKRSALQSQKKHLSSTKVLLDEDGRIIGYYTLASSQVDFSDLPAQVAKSLPQRQLPVAVLAWLGVDSSVQGRGIGSRLLATALRDCHEASQTFAFIAVLLDCVDESSKAFYRRFDFAELPGYPMRLYLSFKLLEKLAGN</sequence>
<keyword evidence="4" id="KW-0012">Acyltransferase</keyword>
<evidence type="ECO:0000313" key="8">
    <source>
        <dbReference type="Proteomes" id="UP000316476"/>
    </source>
</evidence>
<comment type="caution">
    <text evidence="7">The sequence shown here is derived from an EMBL/GenBank/DDBJ whole genome shotgun (WGS) entry which is preliminary data.</text>
</comment>
<dbReference type="Gene3D" id="3.40.630.30">
    <property type="match status" value="1"/>
</dbReference>
<dbReference type="PANTHER" id="PTHR36449">
    <property type="entry name" value="ACETYLTRANSFERASE-RELATED"/>
    <property type="match status" value="1"/>
</dbReference>
<dbReference type="Pfam" id="PF00583">
    <property type="entry name" value="Acetyltransf_1"/>
    <property type="match status" value="1"/>
</dbReference>
<keyword evidence="2" id="KW-1277">Toxin-antitoxin system</keyword>
<protein>
    <submittedName>
        <fullName evidence="7">Acetyltransferase (GNAT) family protein</fullName>
    </submittedName>
</protein>
<name>A0A5C6FM35_9PLAN</name>
<dbReference type="PANTHER" id="PTHR36449:SF1">
    <property type="entry name" value="ACETYLTRANSFERASE"/>
    <property type="match status" value="1"/>
</dbReference>
<evidence type="ECO:0000256" key="4">
    <source>
        <dbReference type="ARBA" id="ARBA00023315"/>
    </source>
</evidence>
<dbReference type="SUPFAM" id="SSF55729">
    <property type="entry name" value="Acyl-CoA N-acyltransferases (Nat)"/>
    <property type="match status" value="1"/>
</dbReference>
<evidence type="ECO:0000256" key="1">
    <source>
        <dbReference type="ARBA" id="ARBA00022491"/>
    </source>
</evidence>
<accession>A0A5C6FM35</accession>
<reference evidence="7 8" key="1">
    <citation type="submission" date="2019-02" db="EMBL/GenBank/DDBJ databases">
        <title>Deep-cultivation of Planctomycetes and their phenomic and genomic characterization uncovers novel biology.</title>
        <authorList>
            <person name="Wiegand S."/>
            <person name="Jogler M."/>
            <person name="Boedeker C."/>
            <person name="Pinto D."/>
            <person name="Vollmers J."/>
            <person name="Rivas-Marin E."/>
            <person name="Kohn T."/>
            <person name="Peeters S.H."/>
            <person name="Heuer A."/>
            <person name="Rast P."/>
            <person name="Oberbeckmann S."/>
            <person name="Bunk B."/>
            <person name="Jeske O."/>
            <person name="Meyerdierks A."/>
            <person name="Storesund J.E."/>
            <person name="Kallscheuer N."/>
            <person name="Luecker S."/>
            <person name="Lage O.M."/>
            <person name="Pohl T."/>
            <person name="Merkel B.J."/>
            <person name="Hornburger P."/>
            <person name="Mueller R.-W."/>
            <person name="Bruemmer F."/>
            <person name="Labrenz M."/>
            <person name="Spormann A.M."/>
            <person name="Op Den Camp H."/>
            <person name="Overmann J."/>
            <person name="Amann R."/>
            <person name="Jetten M.S.M."/>
            <person name="Mascher T."/>
            <person name="Medema M.H."/>
            <person name="Devos D.P."/>
            <person name="Kaster A.-K."/>
            <person name="Ovreas L."/>
            <person name="Rohde M."/>
            <person name="Galperin M.Y."/>
            <person name="Jogler C."/>
        </authorList>
    </citation>
    <scope>NUCLEOTIDE SEQUENCE [LARGE SCALE GENOMIC DNA]</scope>
    <source>
        <strain evidence="7 8">V7</strain>
    </source>
</reference>
<evidence type="ECO:0000256" key="5">
    <source>
        <dbReference type="ARBA" id="ARBA00049880"/>
    </source>
</evidence>